<evidence type="ECO:0000313" key="9">
    <source>
        <dbReference type="EMBL" id="SHK15758.1"/>
    </source>
</evidence>
<dbReference type="GO" id="GO:0008270">
    <property type="term" value="F:zinc ion binding"/>
    <property type="evidence" value="ECO:0007669"/>
    <property type="project" value="TreeGrafter"/>
</dbReference>
<keyword evidence="3 8" id="KW-0479">Metal-binding</keyword>
<accession>A0A1M6Q6I0</accession>
<dbReference type="GO" id="GO:0003700">
    <property type="term" value="F:DNA-binding transcription factor activity"/>
    <property type="evidence" value="ECO:0007669"/>
    <property type="project" value="InterPro"/>
</dbReference>
<dbReference type="PANTHER" id="PTHR33202:SF8">
    <property type="entry name" value="PEROXIDE-RESPONSIVE REPRESSOR PERR"/>
    <property type="match status" value="1"/>
</dbReference>
<reference evidence="9 10" key="1">
    <citation type="submission" date="2016-11" db="EMBL/GenBank/DDBJ databases">
        <authorList>
            <person name="Jaros S."/>
            <person name="Januszkiewicz K."/>
            <person name="Wedrychowicz H."/>
        </authorList>
    </citation>
    <scope>NUCLEOTIDE SEQUENCE [LARGE SCALE GENOMIC DNA]</scope>
    <source>
        <strain evidence="9 10">DSM 3090</strain>
    </source>
</reference>
<dbReference type="SUPFAM" id="SSF46785">
    <property type="entry name" value="Winged helix' DNA-binding domain"/>
    <property type="match status" value="1"/>
</dbReference>
<dbReference type="Pfam" id="PF01475">
    <property type="entry name" value="FUR"/>
    <property type="match status" value="1"/>
</dbReference>
<dbReference type="GO" id="GO:1900376">
    <property type="term" value="P:regulation of secondary metabolite biosynthetic process"/>
    <property type="evidence" value="ECO:0007669"/>
    <property type="project" value="TreeGrafter"/>
</dbReference>
<dbReference type="InterPro" id="IPR043135">
    <property type="entry name" value="Fur_C"/>
</dbReference>
<dbReference type="STRING" id="1121331.SAMN02745248_01914"/>
<keyword evidence="6" id="KW-0238">DNA-binding</keyword>
<dbReference type="Proteomes" id="UP000183952">
    <property type="component" value="Unassembled WGS sequence"/>
</dbReference>
<name>A0A1M6Q6I0_9CLOT</name>
<protein>
    <submittedName>
        <fullName evidence="9">Fur family transcriptional regulator, peroxide stress response regulator</fullName>
    </submittedName>
</protein>
<dbReference type="InterPro" id="IPR002481">
    <property type="entry name" value="FUR"/>
</dbReference>
<sequence length="137" mass="15728">MDNITKQFKEKKLKVTPQRMAIYRYLMSTTEHPSAETIYNSIKSDYPCISLATVYKTLKTLSESQLIQELNTGENNARYDANTSFHGHIQCTKCGAVEDIFHIDCTSIKEQVENISKYSDISCKFYFKGICSKCQKN</sequence>
<evidence type="ECO:0000256" key="8">
    <source>
        <dbReference type="PIRSR" id="PIRSR602481-1"/>
    </source>
</evidence>
<dbReference type="AlphaFoldDB" id="A0A1M6Q6I0"/>
<evidence type="ECO:0000313" key="10">
    <source>
        <dbReference type="Proteomes" id="UP000183952"/>
    </source>
</evidence>
<feature type="binding site" evidence="8">
    <location>
        <position position="134"/>
    </location>
    <ligand>
        <name>Zn(2+)</name>
        <dbReference type="ChEBI" id="CHEBI:29105"/>
    </ligand>
</feature>
<dbReference type="PANTHER" id="PTHR33202">
    <property type="entry name" value="ZINC UPTAKE REGULATION PROTEIN"/>
    <property type="match status" value="1"/>
</dbReference>
<gene>
    <name evidence="9" type="ORF">SAMN02745248_01914</name>
</gene>
<proteinExistence type="inferred from homology"/>
<dbReference type="Gene3D" id="3.30.1490.190">
    <property type="match status" value="1"/>
</dbReference>
<evidence type="ECO:0000256" key="3">
    <source>
        <dbReference type="ARBA" id="ARBA00022723"/>
    </source>
</evidence>
<evidence type="ECO:0000256" key="1">
    <source>
        <dbReference type="ARBA" id="ARBA00007957"/>
    </source>
</evidence>
<comment type="cofactor">
    <cofactor evidence="8">
        <name>Zn(2+)</name>
        <dbReference type="ChEBI" id="CHEBI:29105"/>
    </cofactor>
    <text evidence="8">Binds 1 zinc ion per subunit.</text>
</comment>
<dbReference type="InterPro" id="IPR036388">
    <property type="entry name" value="WH-like_DNA-bd_sf"/>
</dbReference>
<dbReference type="FunFam" id="1.10.10.10:FF:000051">
    <property type="entry name" value="Fur family transcriptional regulator"/>
    <property type="match status" value="1"/>
</dbReference>
<dbReference type="RefSeq" id="WP_072903870.1">
    <property type="nucleotide sequence ID" value="NZ_FRAD01000015.1"/>
</dbReference>
<evidence type="ECO:0000256" key="6">
    <source>
        <dbReference type="ARBA" id="ARBA00023125"/>
    </source>
</evidence>
<evidence type="ECO:0000256" key="4">
    <source>
        <dbReference type="ARBA" id="ARBA00022833"/>
    </source>
</evidence>
<dbReference type="OrthoDB" id="8659436at2"/>
<feature type="binding site" evidence="8">
    <location>
        <position position="94"/>
    </location>
    <ligand>
        <name>Zn(2+)</name>
        <dbReference type="ChEBI" id="CHEBI:29105"/>
    </ligand>
</feature>
<evidence type="ECO:0000256" key="5">
    <source>
        <dbReference type="ARBA" id="ARBA00023015"/>
    </source>
</evidence>
<keyword evidence="10" id="KW-1185">Reference proteome</keyword>
<dbReference type="GO" id="GO:0000976">
    <property type="term" value="F:transcription cis-regulatory region binding"/>
    <property type="evidence" value="ECO:0007669"/>
    <property type="project" value="TreeGrafter"/>
</dbReference>
<dbReference type="Gene3D" id="1.10.10.10">
    <property type="entry name" value="Winged helix-like DNA-binding domain superfamily/Winged helix DNA-binding domain"/>
    <property type="match status" value="1"/>
</dbReference>
<evidence type="ECO:0000256" key="7">
    <source>
        <dbReference type="ARBA" id="ARBA00023163"/>
    </source>
</evidence>
<keyword evidence="5" id="KW-0805">Transcription regulation</keyword>
<comment type="similarity">
    <text evidence="1">Belongs to the Fur family.</text>
</comment>
<dbReference type="CDD" id="cd07153">
    <property type="entry name" value="Fur_like"/>
    <property type="match status" value="1"/>
</dbReference>
<keyword evidence="4 8" id="KW-0862">Zinc</keyword>
<feature type="binding site" evidence="8">
    <location>
        <position position="131"/>
    </location>
    <ligand>
        <name>Zn(2+)</name>
        <dbReference type="ChEBI" id="CHEBI:29105"/>
    </ligand>
</feature>
<keyword evidence="2" id="KW-0678">Repressor</keyword>
<dbReference type="EMBL" id="FRAD01000015">
    <property type="protein sequence ID" value="SHK15758.1"/>
    <property type="molecule type" value="Genomic_DNA"/>
</dbReference>
<dbReference type="GO" id="GO:0045892">
    <property type="term" value="P:negative regulation of DNA-templated transcription"/>
    <property type="evidence" value="ECO:0007669"/>
    <property type="project" value="TreeGrafter"/>
</dbReference>
<keyword evidence="7" id="KW-0804">Transcription</keyword>
<dbReference type="InterPro" id="IPR036390">
    <property type="entry name" value="WH_DNA-bd_sf"/>
</dbReference>
<feature type="binding site" evidence="8">
    <location>
        <position position="91"/>
    </location>
    <ligand>
        <name>Zn(2+)</name>
        <dbReference type="ChEBI" id="CHEBI:29105"/>
    </ligand>
</feature>
<evidence type="ECO:0000256" key="2">
    <source>
        <dbReference type="ARBA" id="ARBA00022491"/>
    </source>
</evidence>
<organism evidence="9 10">
    <name type="scientific">Hathewaya proteolytica DSM 3090</name>
    <dbReference type="NCBI Taxonomy" id="1121331"/>
    <lineage>
        <taxon>Bacteria</taxon>
        <taxon>Bacillati</taxon>
        <taxon>Bacillota</taxon>
        <taxon>Clostridia</taxon>
        <taxon>Eubacteriales</taxon>
        <taxon>Clostridiaceae</taxon>
        <taxon>Hathewaya</taxon>
    </lineage>
</organism>